<dbReference type="Gene3D" id="3.60.15.10">
    <property type="entry name" value="Ribonuclease Z/Hydroxyacylglutathione hydrolase-like"/>
    <property type="match status" value="1"/>
</dbReference>
<comment type="caution">
    <text evidence="1">The sequence shown here is derived from an EMBL/GenBank/DDBJ whole genome shotgun (WGS) entry which is preliminary data.</text>
</comment>
<accession>A0A2S6IEX6</accession>
<proteinExistence type="predicted"/>
<dbReference type="EMBL" id="PTJE01000009">
    <property type="protein sequence ID" value="PPK92759.1"/>
    <property type="molecule type" value="Genomic_DNA"/>
</dbReference>
<evidence type="ECO:0000313" key="2">
    <source>
        <dbReference type="Proteomes" id="UP000239002"/>
    </source>
</evidence>
<sequence length="266" mass="29568">MKKVWITLTAVSIMAISCKENKEETIIEDATSTMEQVDMKDAVKTNDVKVTPISHATFVLDWNGQIIYIDPIGGAAAFEGMPAADLVLVTDIHGDHLNAETLAAVRTDGTELVVPSAVNEKIKEDQDAFVLNNGDTTTVNELTIEAIPMYNLTEGRLDKHVKGRGNGYVLEKNGYRIYISGDTEDIPEMRALKNIDKAFVCMNLPYTMDIDQAANAVLEFQPKEVVPYHYRGTDGFQDVEKFKQMINDTNSDIEVTLLDWYPAATE</sequence>
<dbReference type="PANTHER" id="PTHR43546:SF3">
    <property type="entry name" value="UPF0173 METAL-DEPENDENT HYDROLASE MJ1163"/>
    <property type="match status" value="1"/>
</dbReference>
<dbReference type="AlphaFoldDB" id="A0A2S6IEX6"/>
<dbReference type="SUPFAM" id="SSF56281">
    <property type="entry name" value="Metallo-hydrolase/oxidoreductase"/>
    <property type="match status" value="1"/>
</dbReference>
<keyword evidence="2" id="KW-1185">Reference proteome</keyword>
<protein>
    <submittedName>
        <fullName evidence="1">L-ascorbate metabolism protein UlaG (Beta-lactamase superfamily)</fullName>
    </submittedName>
</protein>
<dbReference type="PANTHER" id="PTHR43546">
    <property type="entry name" value="UPF0173 METAL-DEPENDENT HYDROLASE MJ1163-RELATED"/>
    <property type="match status" value="1"/>
</dbReference>
<name>A0A2S6IEX6_9FLAO</name>
<evidence type="ECO:0000313" key="1">
    <source>
        <dbReference type="EMBL" id="PPK92759.1"/>
    </source>
</evidence>
<dbReference type="OrthoDB" id="9789133at2"/>
<organism evidence="1 2">
    <name type="scientific">Nonlabens xylanidelens</name>
    <dbReference type="NCBI Taxonomy" id="191564"/>
    <lineage>
        <taxon>Bacteria</taxon>
        <taxon>Pseudomonadati</taxon>
        <taxon>Bacteroidota</taxon>
        <taxon>Flavobacteriia</taxon>
        <taxon>Flavobacteriales</taxon>
        <taxon>Flavobacteriaceae</taxon>
        <taxon>Nonlabens</taxon>
    </lineage>
</organism>
<dbReference type="InterPro" id="IPR036866">
    <property type="entry name" value="RibonucZ/Hydroxyglut_hydro"/>
</dbReference>
<dbReference type="Pfam" id="PF13483">
    <property type="entry name" value="Lactamase_B_3"/>
    <property type="match status" value="1"/>
</dbReference>
<dbReference type="RefSeq" id="WP_104516647.1">
    <property type="nucleotide sequence ID" value="NZ_MQVW01000014.1"/>
</dbReference>
<dbReference type="Proteomes" id="UP000239002">
    <property type="component" value="Unassembled WGS sequence"/>
</dbReference>
<reference evidence="1 2" key="1">
    <citation type="submission" date="2018-02" db="EMBL/GenBank/DDBJ databases">
        <title>Genomic Encyclopedia of Archaeal and Bacterial Type Strains, Phase II (KMG-II): from individual species to whole genera.</title>
        <authorList>
            <person name="Goeker M."/>
        </authorList>
    </citation>
    <scope>NUCLEOTIDE SEQUENCE [LARGE SCALE GENOMIC DNA]</scope>
    <source>
        <strain evidence="1 2">DSM 16809</strain>
    </source>
</reference>
<gene>
    <name evidence="1" type="ORF">LY01_02844</name>
</gene>
<dbReference type="PROSITE" id="PS51257">
    <property type="entry name" value="PROKAR_LIPOPROTEIN"/>
    <property type="match status" value="1"/>
</dbReference>
<dbReference type="InterPro" id="IPR050114">
    <property type="entry name" value="UPF0173_UPF0282_UlaG_hydrolase"/>
</dbReference>